<feature type="region of interest" description="Disordered" evidence="1">
    <location>
        <begin position="1"/>
        <end position="101"/>
    </location>
</feature>
<comment type="caution">
    <text evidence="2">The sequence shown here is derived from an EMBL/GenBank/DDBJ whole genome shotgun (WGS) entry which is preliminary data.</text>
</comment>
<sequence>MYGNVPEIINQQPQSYPISPPHKHTRVVIKTKEGQEVNFKPSQHKKSSSISSQGAKSLSSTTTPNLTPATLAGTTPKLPSKPTTAQSSPDASHVEQSSALKKTNEDFKAAFLANLKKKKVPIAPPEEDTNSKASTPAIEKTTTIASTPVAEAKAPAVSEAKPVETKSEPVKVEEKKPEPKAAETAKPVEEKKPVVADVTPVKKEEVKPVVEDVKKEKNQRRLLKLYLPLQKNQRR</sequence>
<dbReference type="EMBL" id="BSXU01011367">
    <property type="protein sequence ID" value="GME74761.1"/>
    <property type="molecule type" value="Genomic_DNA"/>
</dbReference>
<accession>A0A9W6T2F2</accession>
<organism evidence="2 3">
    <name type="scientific">Ambrosiozyma monospora</name>
    <name type="common">Yeast</name>
    <name type="synonym">Endomycopsis monosporus</name>
    <dbReference type="NCBI Taxonomy" id="43982"/>
    <lineage>
        <taxon>Eukaryota</taxon>
        <taxon>Fungi</taxon>
        <taxon>Dikarya</taxon>
        <taxon>Ascomycota</taxon>
        <taxon>Saccharomycotina</taxon>
        <taxon>Pichiomycetes</taxon>
        <taxon>Pichiales</taxon>
        <taxon>Pichiaceae</taxon>
        <taxon>Ambrosiozyma</taxon>
    </lineage>
</organism>
<feature type="compositionally biased region" description="Polar residues" evidence="1">
    <location>
        <begin position="81"/>
        <end position="101"/>
    </location>
</feature>
<name>A0A9W6T2F2_AMBMO</name>
<feature type="region of interest" description="Disordered" evidence="1">
    <location>
        <begin position="115"/>
        <end position="192"/>
    </location>
</feature>
<reference evidence="2" key="1">
    <citation type="submission" date="2023-04" db="EMBL/GenBank/DDBJ databases">
        <title>Ambrosiozyma monospora NBRC 1965.</title>
        <authorList>
            <person name="Ichikawa N."/>
            <person name="Sato H."/>
            <person name="Tonouchi N."/>
        </authorList>
    </citation>
    <scope>NUCLEOTIDE SEQUENCE</scope>
    <source>
        <strain evidence="2">NBRC 1965</strain>
    </source>
</reference>
<feature type="compositionally biased region" description="Basic and acidic residues" evidence="1">
    <location>
        <begin position="161"/>
        <end position="192"/>
    </location>
</feature>
<evidence type="ECO:0000313" key="3">
    <source>
        <dbReference type="Proteomes" id="UP001165063"/>
    </source>
</evidence>
<feature type="compositionally biased region" description="Low complexity" evidence="1">
    <location>
        <begin position="48"/>
        <end position="78"/>
    </location>
</feature>
<evidence type="ECO:0000256" key="1">
    <source>
        <dbReference type="SAM" id="MobiDB-lite"/>
    </source>
</evidence>
<keyword evidence="3" id="KW-1185">Reference proteome</keyword>
<evidence type="ECO:0000313" key="2">
    <source>
        <dbReference type="EMBL" id="GME74761.1"/>
    </source>
</evidence>
<gene>
    <name evidence="2" type="ORF">Amon01_000953200</name>
</gene>
<dbReference type="Proteomes" id="UP001165063">
    <property type="component" value="Unassembled WGS sequence"/>
</dbReference>
<dbReference type="AlphaFoldDB" id="A0A9W6T2F2"/>
<protein>
    <submittedName>
        <fullName evidence="2">Unnamed protein product</fullName>
    </submittedName>
</protein>
<proteinExistence type="predicted"/>